<feature type="compositionally biased region" description="Low complexity" evidence="1">
    <location>
        <begin position="7"/>
        <end position="20"/>
    </location>
</feature>
<protein>
    <submittedName>
        <fullName evidence="2">MarR family transcriptional regulator</fullName>
    </submittedName>
</protein>
<proteinExistence type="predicted"/>
<name>A0AAU2VY62_9ACTN</name>
<sequence>MAIENLSPAPRTAAASRPYAKANRSYGKRTAPEQRPPSAHDFALLAERERYVAGYIDRLPDGSAMDVKSLAKALPLYGQMAVGSALRALSAAGHLRRVRCQVVDADSQSRWVTRTFWSRTARDSEWWITFAHAGDQRTIPLPETEPAAPPPLWAATPPEEPMAAEARTAQAEPVQPSEPSQPAPAPTPVAQLVPQQRSAGEGSPAAPSPAYLALAQLGREEPRLALSAADCAVLEELASAWLDRGVNTGYLTRALTAGLPAQVDSPVGFVRSRLVAKLPPSLPVAASHPAPASPVRRIMMECTDCGVPGPPEALPDGLCRACRAPSQTAGDTPDATAAEPVERDISALVGNLRNLMRTP</sequence>
<evidence type="ECO:0000313" key="2">
    <source>
        <dbReference type="EMBL" id="WTW71393.1"/>
    </source>
</evidence>
<accession>A0AAU2VY62</accession>
<dbReference type="AlphaFoldDB" id="A0AAU2VY62"/>
<reference evidence="2" key="1">
    <citation type="submission" date="2022-10" db="EMBL/GenBank/DDBJ databases">
        <title>The complete genomes of actinobacterial strains from the NBC collection.</title>
        <authorList>
            <person name="Joergensen T.S."/>
            <person name="Alvarez Arevalo M."/>
            <person name="Sterndorff E.B."/>
            <person name="Faurdal D."/>
            <person name="Vuksanovic O."/>
            <person name="Mourched A.-S."/>
            <person name="Charusanti P."/>
            <person name="Shaw S."/>
            <person name="Blin K."/>
            <person name="Weber T."/>
        </authorList>
    </citation>
    <scope>NUCLEOTIDE SEQUENCE</scope>
    <source>
        <strain evidence="2">NBC_00008</strain>
    </source>
</reference>
<feature type="compositionally biased region" description="Low complexity" evidence="1">
    <location>
        <begin position="153"/>
        <end position="178"/>
    </location>
</feature>
<organism evidence="2">
    <name type="scientific">Streptomyces sp. NBC_00008</name>
    <dbReference type="NCBI Taxonomy" id="2903610"/>
    <lineage>
        <taxon>Bacteria</taxon>
        <taxon>Bacillati</taxon>
        <taxon>Actinomycetota</taxon>
        <taxon>Actinomycetes</taxon>
        <taxon>Kitasatosporales</taxon>
        <taxon>Streptomycetaceae</taxon>
        <taxon>Streptomyces</taxon>
    </lineage>
</organism>
<feature type="region of interest" description="Disordered" evidence="1">
    <location>
        <begin position="1"/>
        <end position="39"/>
    </location>
</feature>
<feature type="region of interest" description="Disordered" evidence="1">
    <location>
        <begin position="137"/>
        <end position="188"/>
    </location>
</feature>
<evidence type="ECO:0000256" key="1">
    <source>
        <dbReference type="SAM" id="MobiDB-lite"/>
    </source>
</evidence>
<dbReference type="EMBL" id="CP108313">
    <property type="protein sequence ID" value="WTW71393.1"/>
    <property type="molecule type" value="Genomic_DNA"/>
</dbReference>
<gene>
    <name evidence="2" type="ORF">OG398_25590</name>
</gene>